<accession>A0A5J4TS58</accession>
<sequence length="317" mass="36876">VFVTRTSKQCRSNFSPLKDRRAEAIDAFQPSWTGESILTHPLVEKILDVPNNTNCIEPLTSFISSPRRQEDERTVILTSTRGRNRGTDKHIRGELIYRELTRQSDLNEQSIDDMITKMNQETWRKIRAGLEELSDYILENEIKIKSFISNKADIKLINAIVWIFSKGGENLKQRIKKLRMYGCATLSQFSKMKDICKQPLINQFSKIDQLAIEQKVKYNTMWNIQFLFNYIEKRRFKSSQKMQIKVMSLFIAFSATRIVELARMNLSDVQINDEDILIKTSSTTGDKLRLYTIKLTKKSIIAVQLIHSKLGLMKELK</sequence>
<name>A0A5J4TS58_9EUKA</name>
<dbReference type="Proteomes" id="UP000324800">
    <property type="component" value="Unassembled WGS sequence"/>
</dbReference>
<evidence type="ECO:0000313" key="1">
    <source>
        <dbReference type="EMBL" id="KAA6361164.1"/>
    </source>
</evidence>
<dbReference type="AlphaFoldDB" id="A0A5J4TS58"/>
<proteinExistence type="predicted"/>
<evidence type="ECO:0000313" key="2">
    <source>
        <dbReference type="Proteomes" id="UP000324800"/>
    </source>
</evidence>
<organism evidence="1 2">
    <name type="scientific">Streblomastix strix</name>
    <dbReference type="NCBI Taxonomy" id="222440"/>
    <lineage>
        <taxon>Eukaryota</taxon>
        <taxon>Metamonada</taxon>
        <taxon>Preaxostyla</taxon>
        <taxon>Oxymonadida</taxon>
        <taxon>Streblomastigidae</taxon>
        <taxon>Streblomastix</taxon>
    </lineage>
</organism>
<protein>
    <recommendedName>
        <fullName evidence="3">Tyr recombinase domain-containing protein</fullName>
    </recommendedName>
</protein>
<gene>
    <name evidence="1" type="ORF">EZS28_043309</name>
</gene>
<dbReference type="OrthoDB" id="7699712at2759"/>
<feature type="non-terminal residue" evidence="1">
    <location>
        <position position="1"/>
    </location>
</feature>
<comment type="caution">
    <text evidence="1">The sequence shown here is derived from an EMBL/GenBank/DDBJ whole genome shotgun (WGS) entry which is preliminary data.</text>
</comment>
<dbReference type="EMBL" id="SNRW01025934">
    <property type="protein sequence ID" value="KAA6361164.1"/>
    <property type="molecule type" value="Genomic_DNA"/>
</dbReference>
<reference evidence="1 2" key="1">
    <citation type="submission" date="2019-03" db="EMBL/GenBank/DDBJ databases">
        <title>Single cell metagenomics reveals metabolic interactions within the superorganism composed of flagellate Streblomastix strix and complex community of Bacteroidetes bacteria on its surface.</title>
        <authorList>
            <person name="Treitli S.C."/>
            <person name="Kolisko M."/>
            <person name="Husnik F."/>
            <person name="Keeling P."/>
            <person name="Hampl V."/>
        </authorList>
    </citation>
    <scope>NUCLEOTIDE SEQUENCE [LARGE SCALE GENOMIC DNA]</scope>
    <source>
        <strain evidence="1">ST1C</strain>
    </source>
</reference>
<evidence type="ECO:0008006" key="3">
    <source>
        <dbReference type="Google" id="ProtNLM"/>
    </source>
</evidence>